<evidence type="ECO:0000313" key="6">
    <source>
        <dbReference type="Proteomes" id="UP000502345"/>
    </source>
</evidence>
<feature type="domain" description="FAD/NAD(P)-binding" evidence="4">
    <location>
        <begin position="3"/>
        <end position="283"/>
    </location>
</feature>
<dbReference type="GO" id="GO:0004791">
    <property type="term" value="F:thioredoxin-disulfide reductase (NADPH) activity"/>
    <property type="evidence" value="ECO:0007669"/>
    <property type="project" value="UniProtKB-EC"/>
</dbReference>
<comment type="catalytic activity">
    <reaction evidence="3">
        <text>[thioredoxin]-dithiol + NADP(+) = [thioredoxin]-disulfide + NADPH + H(+)</text>
        <dbReference type="Rhea" id="RHEA:20345"/>
        <dbReference type="Rhea" id="RHEA-COMP:10698"/>
        <dbReference type="Rhea" id="RHEA-COMP:10700"/>
        <dbReference type="ChEBI" id="CHEBI:15378"/>
        <dbReference type="ChEBI" id="CHEBI:29950"/>
        <dbReference type="ChEBI" id="CHEBI:50058"/>
        <dbReference type="ChEBI" id="CHEBI:57783"/>
        <dbReference type="ChEBI" id="CHEBI:58349"/>
        <dbReference type="EC" id="1.8.1.9"/>
    </reaction>
</comment>
<protein>
    <submittedName>
        <fullName evidence="5">Thioredoxin-disulfide reductase</fullName>
    </submittedName>
</protein>
<dbReference type="EMBL" id="CP050124">
    <property type="protein sequence ID" value="QIP42499.1"/>
    <property type="molecule type" value="Genomic_DNA"/>
</dbReference>
<dbReference type="PANTHER" id="PTHR48105">
    <property type="entry name" value="THIOREDOXIN REDUCTASE 1-RELATED-RELATED"/>
    <property type="match status" value="1"/>
</dbReference>
<keyword evidence="1" id="KW-0285">Flavoprotein</keyword>
<evidence type="ECO:0000259" key="4">
    <source>
        <dbReference type="Pfam" id="PF07992"/>
    </source>
</evidence>
<dbReference type="SUPFAM" id="SSF51905">
    <property type="entry name" value="FAD/NAD(P)-binding domain"/>
    <property type="match status" value="1"/>
</dbReference>
<dbReference type="Proteomes" id="UP000502345">
    <property type="component" value="Chromosome"/>
</dbReference>
<accession>A0A6G9D007</accession>
<evidence type="ECO:0000256" key="1">
    <source>
        <dbReference type="ARBA" id="ARBA00022630"/>
    </source>
</evidence>
<name>A0A6G9D007_RHOER</name>
<dbReference type="InterPro" id="IPR023753">
    <property type="entry name" value="FAD/NAD-binding_dom"/>
</dbReference>
<dbReference type="RefSeq" id="WP_166502633.1">
    <property type="nucleotide sequence ID" value="NZ_CP050124.1"/>
</dbReference>
<gene>
    <name evidence="5" type="ORF">G9444_5256</name>
</gene>
<proteinExistence type="predicted"/>
<evidence type="ECO:0000313" key="5">
    <source>
        <dbReference type="EMBL" id="QIP42499.1"/>
    </source>
</evidence>
<dbReference type="PRINTS" id="PR00368">
    <property type="entry name" value="FADPNR"/>
</dbReference>
<dbReference type="InterPro" id="IPR036188">
    <property type="entry name" value="FAD/NAD-bd_sf"/>
</dbReference>
<dbReference type="PRINTS" id="PR00469">
    <property type="entry name" value="PNDRDTASEII"/>
</dbReference>
<dbReference type="AlphaFoldDB" id="A0A6G9D007"/>
<organism evidence="5 6">
    <name type="scientific">Rhodococcus erythropolis</name>
    <name type="common">Arthrobacter picolinophilus</name>
    <dbReference type="NCBI Taxonomy" id="1833"/>
    <lineage>
        <taxon>Bacteria</taxon>
        <taxon>Bacillati</taxon>
        <taxon>Actinomycetota</taxon>
        <taxon>Actinomycetes</taxon>
        <taxon>Mycobacteriales</taxon>
        <taxon>Nocardiaceae</taxon>
        <taxon>Rhodococcus</taxon>
        <taxon>Rhodococcus erythropolis group</taxon>
    </lineage>
</organism>
<evidence type="ECO:0000256" key="3">
    <source>
        <dbReference type="ARBA" id="ARBA00048132"/>
    </source>
</evidence>
<keyword evidence="2" id="KW-0560">Oxidoreductase</keyword>
<sequence>MRFDVVIVGGGAAGLSAALVLARARRRVMIVDAGNPRNGVSEHLHGYLTRDGESPTQLLAAGRKEVLEYGSEMTTGTAIRIERTDDGGFLVQTDATAQLEARTVLVATGLRDELPNIAGLHDRWGVDVLHCPYCHGYEVRDSPIGVLGGDNRPFTIHQASLVRQWSEDVVFFPNRIELTGAERERLTARGIRIVEGDVAGVSVGDGRLDGVELASGQVIPRSVVFVGPQFVPRGDLLTDLGCEADENGWVVTDPAGSTSVPGAWAAGNVSDSPAQLITAAAAGSKAAIALNHYLLEQDIVRAVAIAAELQPSETGSNPRGIS</sequence>
<dbReference type="Pfam" id="PF07992">
    <property type="entry name" value="Pyr_redox_2"/>
    <property type="match status" value="1"/>
</dbReference>
<dbReference type="InterPro" id="IPR050097">
    <property type="entry name" value="Ferredoxin-NADP_redctase_2"/>
</dbReference>
<dbReference type="Gene3D" id="3.50.50.60">
    <property type="entry name" value="FAD/NAD(P)-binding domain"/>
    <property type="match status" value="2"/>
</dbReference>
<evidence type="ECO:0000256" key="2">
    <source>
        <dbReference type="ARBA" id="ARBA00023002"/>
    </source>
</evidence>
<reference evidence="5 6" key="1">
    <citation type="submission" date="2020-03" db="EMBL/GenBank/DDBJ databases">
        <title>Screen low temperature-resistant strains for efficient degradation of petroleum hydrocarbons under the low temperature.</title>
        <authorList>
            <person name="Wang Y."/>
            <person name="Chen J."/>
        </authorList>
    </citation>
    <scope>NUCLEOTIDE SEQUENCE [LARGE SCALE GENOMIC DNA]</scope>
    <source>
        <strain evidence="5 6">KB1</strain>
    </source>
</reference>